<dbReference type="Proteomes" id="UP001157156">
    <property type="component" value="Unassembled WGS sequence"/>
</dbReference>
<protein>
    <recommendedName>
        <fullName evidence="3">Ferredoxin</fullName>
    </recommendedName>
</protein>
<proteinExistence type="predicted"/>
<dbReference type="InterPro" id="IPR036010">
    <property type="entry name" value="2Fe-2S_ferredoxin-like_sf"/>
</dbReference>
<evidence type="ECO:0000313" key="2">
    <source>
        <dbReference type="Proteomes" id="UP001157156"/>
    </source>
</evidence>
<comment type="caution">
    <text evidence="1">The sequence shown here is derived from an EMBL/GenBank/DDBJ whole genome shotgun (WGS) entry which is preliminary data.</text>
</comment>
<dbReference type="SUPFAM" id="SSF54292">
    <property type="entry name" value="2Fe-2S ferredoxin-like"/>
    <property type="match status" value="1"/>
</dbReference>
<keyword evidence="2" id="KW-1185">Reference proteome</keyword>
<accession>A0ABQ6ETT8</accession>
<evidence type="ECO:0000313" key="1">
    <source>
        <dbReference type="EMBL" id="GLT16126.1"/>
    </source>
</evidence>
<dbReference type="InterPro" id="IPR001041">
    <property type="entry name" value="2Fe-2S_ferredoxin-type"/>
</dbReference>
<evidence type="ECO:0008006" key="3">
    <source>
        <dbReference type="Google" id="ProtNLM"/>
    </source>
</evidence>
<dbReference type="EMBL" id="BSPV01000019">
    <property type="protein sequence ID" value="GLT16126.1"/>
    <property type="molecule type" value="Genomic_DNA"/>
</dbReference>
<reference evidence="2" key="1">
    <citation type="journal article" date="2019" name="Int. J. Syst. Evol. Microbiol.">
        <title>The Global Catalogue of Microorganisms (GCM) 10K type strain sequencing project: providing services to taxonomists for standard genome sequencing and annotation.</title>
        <authorList>
            <consortium name="The Broad Institute Genomics Platform"/>
            <consortium name="The Broad Institute Genome Sequencing Center for Infectious Disease"/>
            <person name="Wu L."/>
            <person name="Ma J."/>
        </authorList>
    </citation>
    <scope>NUCLEOTIDE SEQUENCE [LARGE SCALE GENOMIC DNA]</scope>
    <source>
        <strain evidence="2">NBRC 111146</strain>
    </source>
</reference>
<sequence length="47" mass="5567">MTCICKMIEGDVEYQLEPMLTNKERQQGWIFPCQAYAKSHLILTFEE</sequence>
<dbReference type="InterPro" id="IPR012675">
    <property type="entry name" value="Beta-grasp_dom_sf"/>
</dbReference>
<gene>
    <name evidence="1" type="ORF">GCM10007931_31020</name>
</gene>
<dbReference type="CDD" id="cd00207">
    <property type="entry name" value="fer2"/>
    <property type="match status" value="1"/>
</dbReference>
<name>A0ABQ6ETT8_9VIBR</name>
<dbReference type="Gene3D" id="3.10.20.30">
    <property type="match status" value="1"/>
</dbReference>
<organism evidence="1 2">
    <name type="scientific">Vibrio algivorus</name>
    <dbReference type="NCBI Taxonomy" id="1667024"/>
    <lineage>
        <taxon>Bacteria</taxon>
        <taxon>Pseudomonadati</taxon>
        <taxon>Pseudomonadota</taxon>
        <taxon>Gammaproteobacteria</taxon>
        <taxon>Vibrionales</taxon>
        <taxon>Vibrionaceae</taxon>
        <taxon>Vibrio</taxon>
    </lineage>
</organism>